<name>A0ABQ6LZC1_9GAMM</name>
<dbReference type="EMBL" id="BSYJ01000003">
    <property type="protein sequence ID" value="GMG87406.1"/>
    <property type="molecule type" value="Genomic_DNA"/>
</dbReference>
<organism evidence="1 2">
    <name type="scientific">Biformimicrobium ophioploci</name>
    <dbReference type="NCBI Taxonomy" id="3036711"/>
    <lineage>
        <taxon>Bacteria</taxon>
        <taxon>Pseudomonadati</taxon>
        <taxon>Pseudomonadota</taxon>
        <taxon>Gammaproteobacteria</taxon>
        <taxon>Cellvibrionales</taxon>
        <taxon>Microbulbiferaceae</taxon>
        <taxon>Biformimicrobium</taxon>
    </lineage>
</organism>
<reference evidence="1 2" key="1">
    <citation type="submission" date="2023-04" db="EMBL/GenBank/DDBJ databases">
        <title>Marinobulbifer ophiurae gen. nov., sp. Nov., isolate from tissue of brittle star Ophioplocus japonicus.</title>
        <authorList>
            <person name="Kawano K."/>
            <person name="Sawayama S."/>
            <person name="Nakagawa S."/>
        </authorList>
    </citation>
    <scope>NUCLEOTIDE SEQUENCE [LARGE SCALE GENOMIC DNA]</scope>
    <source>
        <strain evidence="1 2">NKW57</strain>
    </source>
</reference>
<dbReference type="RefSeq" id="WP_285764036.1">
    <property type="nucleotide sequence ID" value="NZ_BSYJ01000003.1"/>
</dbReference>
<proteinExistence type="predicted"/>
<protein>
    <recommendedName>
        <fullName evidence="3">Lipoprotein</fullName>
    </recommendedName>
</protein>
<dbReference type="Proteomes" id="UP001224392">
    <property type="component" value="Unassembled WGS sequence"/>
</dbReference>
<sequence>MNLRRVIAVIFLPLTLNGCGSISGTPGAVSGSLCAELPAMLDSYQRGFSDVKGSRTTSSRVTVWSTKVDLVGKSCQILQWGVGRDQYVCQVKFKDEQSALTHRSMVAAHVGQCLGSGWVRQRTARGVGEGSRVIYRRKLSGKRAEQVSLIAAPRGRRVDGGWSSFLILGAPGDPATAY</sequence>
<comment type="caution">
    <text evidence="1">The sequence shown here is derived from an EMBL/GenBank/DDBJ whole genome shotgun (WGS) entry which is preliminary data.</text>
</comment>
<gene>
    <name evidence="1" type="ORF">MNKW57_17270</name>
</gene>
<evidence type="ECO:0000313" key="2">
    <source>
        <dbReference type="Proteomes" id="UP001224392"/>
    </source>
</evidence>
<evidence type="ECO:0000313" key="1">
    <source>
        <dbReference type="EMBL" id="GMG87406.1"/>
    </source>
</evidence>
<keyword evidence="2" id="KW-1185">Reference proteome</keyword>
<evidence type="ECO:0008006" key="3">
    <source>
        <dbReference type="Google" id="ProtNLM"/>
    </source>
</evidence>
<accession>A0ABQ6LZC1</accession>